<keyword evidence="7" id="KW-1185">Reference proteome</keyword>
<dbReference type="RefSeq" id="WP_367887814.1">
    <property type="nucleotide sequence ID" value="NZ_CP130612.1"/>
</dbReference>
<dbReference type="GO" id="GO:0051082">
    <property type="term" value="F:unfolded protein binding"/>
    <property type="evidence" value="ECO:0007669"/>
    <property type="project" value="InterPro"/>
</dbReference>
<protein>
    <submittedName>
        <fullName evidence="5">OmpH family outer membrane protein</fullName>
    </submittedName>
</protein>
<dbReference type="Pfam" id="PF03938">
    <property type="entry name" value="OmpH"/>
    <property type="match status" value="1"/>
</dbReference>
<evidence type="ECO:0000313" key="5">
    <source>
        <dbReference type="EMBL" id="WKW12141.1"/>
    </source>
</evidence>
<evidence type="ECO:0000256" key="3">
    <source>
        <dbReference type="SAM" id="MobiDB-lite"/>
    </source>
</evidence>
<evidence type="ECO:0000256" key="2">
    <source>
        <dbReference type="ARBA" id="ARBA00022729"/>
    </source>
</evidence>
<sequence length="215" mass="23262">MSIRTRGALLVAAFLSLAASPLAAQKVAFVNSQRILQEMPARAQAEAQMRTALESLQARQQVMVDSLNGFIAAFERDSAGLSQQDKVARFTALQAYDARYRDTLEVLETESQQAQAAAMQPLFDQIRVALDDIRAADNYTMILDLSREGSPVVAFDRNLDISDRVLTRIRATAAPARPGAAPTQRPPGQTPAATPPAQRPAPQGPVSQPTGVRRP</sequence>
<feature type="signal peptide" evidence="4">
    <location>
        <begin position="1"/>
        <end position="23"/>
    </location>
</feature>
<feature type="compositionally biased region" description="Pro residues" evidence="3">
    <location>
        <begin position="184"/>
        <end position="203"/>
    </location>
</feature>
<accession>A0AA49K044</accession>
<evidence type="ECO:0000256" key="4">
    <source>
        <dbReference type="SAM" id="SignalP"/>
    </source>
</evidence>
<feature type="compositionally biased region" description="Polar residues" evidence="3">
    <location>
        <begin position="206"/>
        <end position="215"/>
    </location>
</feature>
<keyword evidence="2 4" id="KW-0732">Signal</keyword>
<dbReference type="EMBL" id="CP130613">
    <property type="protein sequence ID" value="WKW15050.1"/>
    <property type="molecule type" value="Genomic_DNA"/>
</dbReference>
<dbReference type="Proteomes" id="UP001229955">
    <property type="component" value="Chromosome"/>
</dbReference>
<feature type="region of interest" description="Disordered" evidence="3">
    <location>
        <begin position="171"/>
        <end position="215"/>
    </location>
</feature>
<dbReference type="GO" id="GO:0050821">
    <property type="term" value="P:protein stabilization"/>
    <property type="evidence" value="ECO:0007669"/>
    <property type="project" value="TreeGrafter"/>
</dbReference>
<evidence type="ECO:0000256" key="1">
    <source>
        <dbReference type="ARBA" id="ARBA00009091"/>
    </source>
</evidence>
<gene>
    <name evidence="5" type="ORF">Strain138_001421</name>
    <name evidence="6" type="ORF">Strain318_001421</name>
</gene>
<comment type="similarity">
    <text evidence="1">Belongs to the Skp family.</text>
</comment>
<dbReference type="PANTHER" id="PTHR35089">
    <property type="entry name" value="CHAPERONE PROTEIN SKP"/>
    <property type="match status" value="1"/>
</dbReference>
<dbReference type="AlphaFoldDB" id="A0AA49JUE8"/>
<dbReference type="SUPFAM" id="SSF111384">
    <property type="entry name" value="OmpH-like"/>
    <property type="match status" value="1"/>
</dbReference>
<dbReference type="EMBL" id="CP130612">
    <property type="protein sequence ID" value="WKW12141.1"/>
    <property type="molecule type" value="Genomic_DNA"/>
</dbReference>
<proteinExistence type="inferred from homology"/>
<organism evidence="5">
    <name type="scientific">Pseudogemmatithrix spongiicola</name>
    <dbReference type="NCBI Taxonomy" id="3062599"/>
    <lineage>
        <taxon>Bacteria</taxon>
        <taxon>Pseudomonadati</taxon>
        <taxon>Gemmatimonadota</taxon>
        <taxon>Gemmatimonadia</taxon>
        <taxon>Gemmatimonadales</taxon>
        <taxon>Gemmatimonadaceae</taxon>
        <taxon>Pseudogemmatithrix</taxon>
    </lineage>
</organism>
<evidence type="ECO:0000313" key="7">
    <source>
        <dbReference type="Proteomes" id="UP001229955"/>
    </source>
</evidence>
<name>A0AA49JUE8_9BACT</name>
<feature type="compositionally biased region" description="Low complexity" evidence="3">
    <location>
        <begin position="171"/>
        <end position="183"/>
    </location>
</feature>
<dbReference type="GO" id="GO:0005829">
    <property type="term" value="C:cytosol"/>
    <property type="evidence" value="ECO:0007669"/>
    <property type="project" value="TreeGrafter"/>
</dbReference>
<dbReference type="InterPro" id="IPR024930">
    <property type="entry name" value="Skp_dom_sf"/>
</dbReference>
<reference evidence="5" key="1">
    <citation type="submission" date="2023-07" db="EMBL/GenBank/DDBJ databases">
        <authorList>
            <person name="Haufschild T."/>
            <person name="Kallscheuer N."/>
            <person name="Hammer J."/>
            <person name="Kohn T."/>
            <person name="Kabuu M."/>
            <person name="Jogler M."/>
            <person name="Wohfarth N."/>
            <person name="Heuer A."/>
            <person name="Rohde M."/>
            <person name="van Teeseling M.C.F."/>
            <person name="Jogler C."/>
        </authorList>
    </citation>
    <scope>NUCLEOTIDE SEQUENCE</scope>
    <source>
        <strain evidence="5">Strain 138</strain>
        <strain evidence="6">Strain 318</strain>
    </source>
</reference>
<dbReference type="SMART" id="SM00935">
    <property type="entry name" value="OmpH"/>
    <property type="match status" value="1"/>
</dbReference>
<dbReference type="Gene3D" id="3.30.910.20">
    <property type="entry name" value="Skp domain"/>
    <property type="match status" value="1"/>
</dbReference>
<dbReference type="PANTHER" id="PTHR35089:SF1">
    <property type="entry name" value="CHAPERONE PROTEIN SKP"/>
    <property type="match status" value="1"/>
</dbReference>
<accession>A0AA49JUE8</accession>
<dbReference type="KEGG" id="pspc:Strain318_001421"/>
<dbReference type="InterPro" id="IPR005632">
    <property type="entry name" value="Chaperone_Skp"/>
</dbReference>
<feature type="chain" id="PRO_5041335249" evidence="4">
    <location>
        <begin position="24"/>
        <end position="215"/>
    </location>
</feature>
<evidence type="ECO:0000313" key="6">
    <source>
        <dbReference type="EMBL" id="WKW15050.1"/>
    </source>
</evidence>